<sequence>MEENETILLRAPEELVGLIKEGETVYFEELFTRFLPLVKKMNAKYYLRFMEQDDFWQEARIVLHKAVVAYDPEKGLQFSGFFKLMLEHHVYSLIRKETALKRKIDKGAVSLDQLMENEAGSHANRAINGSTMHQVSPEDVVQVRESATGYFDGLSRFEQDVFRLYLLGKEFPMIAEELDCEMTQIKNAFDRCKQKMKRLLN</sequence>
<evidence type="ECO:0000256" key="6">
    <source>
        <dbReference type="ARBA" id="ARBA00023163"/>
    </source>
</evidence>
<evidence type="ECO:0000256" key="4">
    <source>
        <dbReference type="ARBA" id="ARBA00023082"/>
    </source>
</evidence>
<dbReference type="SUPFAM" id="SSF46894">
    <property type="entry name" value="C-terminal effector domain of the bipartite response regulators"/>
    <property type="match status" value="1"/>
</dbReference>
<keyword evidence="10" id="KW-1185">Reference proteome</keyword>
<evidence type="ECO:0000256" key="3">
    <source>
        <dbReference type="ARBA" id="ARBA00023015"/>
    </source>
</evidence>
<evidence type="ECO:0000256" key="2">
    <source>
        <dbReference type="ARBA" id="ARBA00021245"/>
    </source>
</evidence>
<evidence type="ECO:0000313" key="10">
    <source>
        <dbReference type="Proteomes" id="UP000242754"/>
    </source>
</evidence>
<dbReference type="STRING" id="140314.SAMN04488076_10880"/>
<dbReference type="InterPro" id="IPR007627">
    <property type="entry name" value="RNA_pol_sigma70_r2"/>
</dbReference>
<evidence type="ECO:0000256" key="7">
    <source>
        <dbReference type="ARBA" id="ARBA00024701"/>
    </source>
</evidence>
<dbReference type="PANTHER" id="PTHR30385">
    <property type="entry name" value="SIGMA FACTOR F FLAGELLAR"/>
    <property type="match status" value="1"/>
</dbReference>
<keyword evidence="3" id="KW-0805">Transcription regulation</keyword>
<evidence type="ECO:0000259" key="8">
    <source>
        <dbReference type="Pfam" id="PF04542"/>
    </source>
</evidence>
<dbReference type="Gene3D" id="1.10.1740.10">
    <property type="match status" value="1"/>
</dbReference>
<evidence type="ECO:0000256" key="5">
    <source>
        <dbReference type="ARBA" id="ARBA00023125"/>
    </source>
</evidence>
<keyword evidence="5" id="KW-0238">DNA-binding</keyword>
<dbReference type="InterPro" id="IPR016032">
    <property type="entry name" value="Sig_transdc_resp-reg_C-effctor"/>
</dbReference>
<comment type="function">
    <text evidence="7">Sigma factors are initiation factors that promote the attachment of RNA polymerase to specific initiation sites and are then released. Sigma-S contributes to the protection against external stress, thus playing a role in cellular fitness and survival.</text>
</comment>
<dbReference type="NCBIfam" id="TIGR02937">
    <property type="entry name" value="sigma70-ECF"/>
    <property type="match status" value="1"/>
</dbReference>
<dbReference type="InterPro" id="IPR013325">
    <property type="entry name" value="RNA_pol_sigma_r2"/>
</dbReference>
<dbReference type="SUPFAM" id="SSF88946">
    <property type="entry name" value="Sigma2 domain of RNA polymerase sigma factors"/>
    <property type="match status" value="1"/>
</dbReference>
<keyword evidence="4" id="KW-0731">Sigma factor</keyword>
<dbReference type="InterPro" id="IPR014284">
    <property type="entry name" value="RNA_pol_sigma-70_dom"/>
</dbReference>
<dbReference type="AlphaFoldDB" id="A0A143Z1A2"/>
<proteinExistence type="inferred from homology"/>
<dbReference type="Pfam" id="PF04542">
    <property type="entry name" value="Sigma70_r2"/>
    <property type="match status" value="1"/>
</dbReference>
<dbReference type="GO" id="GO:0016987">
    <property type="term" value="F:sigma factor activity"/>
    <property type="evidence" value="ECO:0007669"/>
    <property type="project" value="UniProtKB-KW"/>
</dbReference>
<feature type="domain" description="RNA polymerase sigma-70 region 2" evidence="8">
    <location>
        <begin position="30"/>
        <end position="98"/>
    </location>
</feature>
<dbReference type="EMBL" id="FJNE01000009">
    <property type="protein sequence ID" value="CZR00814.1"/>
    <property type="molecule type" value="Genomic_DNA"/>
</dbReference>
<dbReference type="GO" id="GO:0006352">
    <property type="term" value="P:DNA-templated transcription initiation"/>
    <property type="evidence" value="ECO:0007669"/>
    <property type="project" value="InterPro"/>
</dbReference>
<dbReference type="GO" id="GO:0003677">
    <property type="term" value="F:DNA binding"/>
    <property type="evidence" value="ECO:0007669"/>
    <property type="project" value="UniProtKB-KW"/>
</dbReference>
<evidence type="ECO:0000256" key="1">
    <source>
        <dbReference type="ARBA" id="ARBA00007788"/>
    </source>
</evidence>
<dbReference type="Proteomes" id="UP000242754">
    <property type="component" value="Unassembled WGS sequence"/>
</dbReference>
<name>A0A143Z1A2_9LACT</name>
<gene>
    <name evidence="9" type="ORF">Tpal_2574</name>
</gene>
<keyword evidence="6" id="KW-0804">Transcription</keyword>
<accession>A0A143Z1A2</accession>
<protein>
    <recommendedName>
        <fullName evidence="2">RNA polymerase sigma factor SigS</fullName>
    </recommendedName>
</protein>
<evidence type="ECO:0000313" key="9">
    <source>
        <dbReference type="EMBL" id="CZR00814.1"/>
    </source>
</evidence>
<dbReference type="OrthoDB" id="1767844at2"/>
<dbReference type="RefSeq" id="WP_087034078.1">
    <property type="nucleotide sequence ID" value="NZ_FJNE01000009.1"/>
</dbReference>
<dbReference type="PANTHER" id="PTHR30385:SF1">
    <property type="entry name" value="RNA POLYMERASE SIGMA-H FACTOR"/>
    <property type="match status" value="1"/>
</dbReference>
<reference evidence="9 10" key="1">
    <citation type="submission" date="2016-02" db="EMBL/GenBank/DDBJ databases">
        <authorList>
            <person name="Wen L."/>
            <person name="He K."/>
            <person name="Yang H."/>
        </authorList>
    </citation>
    <scope>NUCLEOTIDE SEQUENCE [LARGE SCALE GENOMIC DNA]</scope>
    <source>
        <strain evidence="9">Trichococcus palustris</strain>
    </source>
</reference>
<organism evidence="9 10">
    <name type="scientific">Trichococcus palustris</name>
    <dbReference type="NCBI Taxonomy" id="140314"/>
    <lineage>
        <taxon>Bacteria</taxon>
        <taxon>Bacillati</taxon>
        <taxon>Bacillota</taxon>
        <taxon>Bacilli</taxon>
        <taxon>Lactobacillales</taxon>
        <taxon>Carnobacteriaceae</taxon>
        <taxon>Trichococcus</taxon>
    </lineage>
</organism>
<comment type="similarity">
    <text evidence="1">Belongs to the sigma-70 factor family.</text>
</comment>